<name>A0A4Y2GHW8_ARAVE</name>
<comment type="caution">
    <text evidence="3">The sequence shown here is derived from an EMBL/GenBank/DDBJ whole genome shotgun (WGS) entry which is preliminary data.</text>
</comment>
<evidence type="ECO:0000256" key="2">
    <source>
        <dbReference type="SAM" id="Phobius"/>
    </source>
</evidence>
<accession>A0A4Y2GHW8</accession>
<keyword evidence="2" id="KW-0472">Membrane</keyword>
<feature type="region of interest" description="Disordered" evidence="1">
    <location>
        <begin position="1"/>
        <end position="21"/>
    </location>
</feature>
<organism evidence="3 4">
    <name type="scientific">Araneus ventricosus</name>
    <name type="common">Orbweaver spider</name>
    <name type="synonym">Epeira ventricosa</name>
    <dbReference type="NCBI Taxonomy" id="182803"/>
    <lineage>
        <taxon>Eukaryota</taxon>
        <taxon>Metazoa</taxon>
        <taxon>Ecdysozoa</taxon>
        <taxon>Arthropoda</taxon>
        <taxon>Chelicerata</taxon>
        <taxon>Arachnida</taxon>
        <taxon>Araneae</taxon>
        <taxon>Araneomorphae</taxon>
        <taxon>Entelegynae</taxon>
        <taxon>Araneoidea</taxon>
        <taxon>Araneidae</taxon>
        <taxon>Araneus</taxon>
    </lineage>
</organism>
<keyword evidence="2" id="KW-1133">Transmembrane helix</keyword>
<evidence type="ECO:0000256" key="1">
    <source>
        <dbReference type="SAM" id="MobiDB-lite"/>
    </source>
</evidence>
<reference evidence="3 4" key="1">
    <citation type="journal article" date="2019" name="Sci. Rep.">
        <title>Orb-weaving spider Araneus ventricosus genome elucidates the spidroin gene catalogue.</title>
        <authorList>
            <person name="Kono N."/>
            <person name="Nakamura H."/>
            <person name="Ohtoshi R."/>
            <person name="Moran D.A.P."/>
            <person name="Shinohara A."/>
            <person name="Yoshida Y."/>
            <person name="Fujiwara M."/>
            <person name="Mori M."/>
            <person name="Tomita M."/>
            <person name="Arakawa K."/>
        </authorList>
    </citation>
    <scope>NUCLEOTIDE SEQUENCE [LARGE SCALE GENOMIC DNA]</scope>
</reference>
<keyword evidence="4" id="KW-1185">Reference proteome</keyword>
<evidence type="ECO:0000313" key="4">
    <source>
        <dbReference type="Proteomes" id="UP000499080"/>
    </source>
</evidence>
<sequence>MTMTTPELKPPSPKIHTTQERRCLTHVYTKPTNTRSLSGIESETWIYPASEAEALLLSNRILLMQTKKILNVFIILATNVCASVTRVINVVQHPKPRPYH</sequence>
<dbReference type="Proteomes" id="UP000499080">
    <property type="component" value="Unassembled WGS sequence"/>
</dbReference>
<proteinExistence type="predicted"/>
<protein>
    <submittedName>
        <fullName evidence="3">Uncharacterized protein</fullName>
    </submittedName>
</protein>
<keyword evidence="2" id="KW-0812">Transmembrane</keyword>
<dbReference type="EMBL" id="BGPR01177707">
    <property type="protein sequence ID" value="GBM52319.1"/>
    <property type="molecule type" value="Genomic_DNA"/>
</dbReference>
<feature type="transmembrane region" description="Helical" evidence="2">
    <location>
        <begin position="69"/>
        <end position="88"/>
    </location>
</feature>
<dbReference type="AlphaFoldDB" id="A0A4Y2GHW8"/>
<evidence type="ECO:0000313" key="3">
    <source>
        <dbReference type="EMBL" id="GBM52319.1"/>
    </source>
</evidence>
<gene>
    <name evidence="3" type="ORF">AVEN_122396_1</name>
</gene>